<evidence type="ECO:0000256" key="1">
    <source>
        <dbReference type="SAM" id="MobiDB-lite"/>
    </source>
</evidence>
<accession>A0A6A7FP92</accession>
<organism evidence="2">
    <name type="scientific">Hirondellea gigas</name>
    <dbReference type="NCBI Taxonomy" id="1518452"/>
    <lineage>
        <taxon>Eukaryota</taxon>
        <taxon>Metazoa</taxon>
        <taxon>Ecdysozoa</taxon>
        <taxon>Arthropoda</taxon>
        <taxon>Crustacea</taxon>
        <taxon>Multicrustacea</taxon>
        <taxon>Malacostraca</taxon>
        <taxon>Eumalacostraca</taxon>
        <taxon>Peracarida</taxon>
        <taxon>Amphipoda</taxon>
        <taxon>Amphilochidea</taxon>
        <taxon>Lysianassida</taxon>
        <taxon>Lysianassidira</taxon>
        <taxon>Lysianassoidea</taxon>
        <taxon>Lysianassidae</taxon>
        <taxon>Hirondellea</taxon>
    </lineage>
</organism>
<dbReference type="EMBL" id="IACT01000501">
    <property type="protein sequence ID" value="LAC19912.1"/>
    <property type="molecule type" value="mRNA"/>
</dbReference>
<dbReference type="PANTHER" id="PTHR21530">
    <property type="entry name" value="PHEROMONE SHUTDOWN PROTEIN"/>
    <property type="match status" value="1"/>
</dbReference>
<sequence length="494" mass="54374">MMDLPSPDSAIGSPDLSPSGDREEMLPASNTKLQEKKQETESHALEPPAQEQLVQEQETKEQQAQEKQSQEQQSKEQQVKEHEQEQQAQEQLVQGQHAQEQQAQEQPAKIQPNEEQQEEQFQQRQTQQQQNGTLTNPENVLPAVSAHETHSDTQGQEEDDGAMVLPSTVVRLEGSRGCPVYIVGTAHFSKESQRDVVKTIERIRPEVLVLELCRSRTAILSLDEETILKESTSMDFAKMRTVLQQHGRVQGALYLLLLSVSAHITKQLGMAPGGEFRVAVSALKRVVPSACIQLGDRPINVTLARALSALSLWSKIVLAFHILTTSDPISIEDVEKCKEKDMTEQLLAEMTGQFPAISQVFVKERDMFLARSLYIACETPSSAGYRTPSNVVGVVGIGHLKGIQEYWGKVSKEDIRNIMIIPEPSRSSRIIWYTCKMAALGLVGYGCYKLLVPTTVKTTLSSSLNSSLSAVTAAVVALASTTSSTKGGRGGSML</sequence>
<feature type="region of interest" description="Disordered" evidence="1">
    <location>
        <begin position="1"/>
        <end position="138"/>
    </location>
</feature>
<proteinExistence type="evidence at transcript level"/>
<dbReference type="AlphaFoldDB" id="A0A6A7FP92"/>
<protein>
    <submittedName>
        <fullName evidence="2">TraB domain-containing protein-like</fullName>
    </submittedName>
</protein>
<feature type="compositionally biased region" description="Low complexity" evidence="1">
    <location>
        <begin position="86"/>
        <end position="130"/>
    </location>
</feature>
<dbReference type="InterPro" id="IPR046345">
    <property type="entry name" value="TraB_PrgY-like"/>
</dbReference>
<dbReference type="InterPro" id="IPR002816">
    <property type="entry name" value="TraB/PrgY/GumN_fam"/>
</dbReference>
<reference evidence="2" key="1">
    <citation type="submission" date="2017-11" db="EMBL/GenBank/DDBJ databases">
        <title>The sensing device of the deep-sea amphipod.</title>
        <authorList>
            <person name="Kobayashi H."/>
            <person name="Nagahama T."/>
            <person name="Arai W."/>
            <person name="Sasagawa Y."/>
            <person name="Umeda M."/>
            <person name="Hayashi T."/>
            <person name="Nikaido I."/>
            <person name="Watanabe H."/>
            <person name="Oguri K."/>
            <person name="Kitazato H."/>
            <person name="Fujioka K."/>
            <person name="Kido Y."/>
            <person name="Takami H."/>
        </authorList>
    </citation>
    <scope>NUCLEOTIDE SEQUENCE</scope>
    <source>
        <tissue evidence="2">Whole body</tissue>
    </source>
</reference>
<dbReference type="CDD" id="cd14726">
    <property type="entry name" value="TraB_PrgY-like"/>
    <property type="match status" value="1"/>
</dbReference>
<feature type="compositionally biased region" description="Basic and acidic residues" evidence="1">
    <location>
        <begin position="33"/>
        <end position="44"/>
    </location>
</feature>
<evidence type="ECO:0000313" key="2">
    <source>
        <dbReference type="EMBL" id="LAC19912.1"/>
    </source>
</evidence>
<dbReference type="Pfam" id="PF01963">
    <property type="entry name" value="TraB_PrgY_gumN"/>
    <property type="match status" value="1"/>
</dbReference>
<dbReference type="PANTHER" id="PTHR21530:SF7">
    <property type="entry name" value="TRAB DOMAIN-CONTAINING PROTEIN"/>
    <property type="match status" value="1"/>
</dbReference>
<name>A0A6A7FP92_9CRUS</name>
<feature type="compositionally biased region" description="Basic and acidic residues" evidence="1">
    <location>
        <begin position="73"/>
        <end position="85"/>
    </location>
</feature>